<accession>A0A1Q5TP74</accession>
<gene>
    <name evidence="2" type="ORF">PENSUB_7232</name>
</gene>
<keyword evidence="3" id="KW-1185">Reference proteome</keyword>
<dbReference type="CDD" id="cd14688">
    <property type="entry name" value="bZIP_YAP"/>
    <property type="match status" value="1"/>
</dbReference>
<dbReference type="EMBL" id="MNBE01000630">
    <property type="protein sequence ID" value="OKP02002.1"/>
    <property type="molecule type" value="Genomic_DNA"/>
</dbReference>
<protein>
    <recommendedName>
        <fullName evidence="4">BZIP domain-containing protein</fullName>
    </recommendedName>
</protein>
<evidence type="ECO:0008006" key="4">
    <source>
        <dbReference type="Google" id="ProtNLM"/>
    </source>
</evidence>
<feature type="compositionally biased region" description="Basic and acidic residues" evidence="1">
    <location>
        <begin position="18"/>
        <end position="33"/>
    </location>
</feature>
<organism evidence="2 3">
    <name type="scientific">Penicillium subrubescens</name>
    <dbReference type="NCBI Taxonomy" id="1316194"/>
    <lineage>
        <taxon>Eukaryota</taxon>
        <taxon>Fungi</taxon>
        <taxon>Dikarya</taxon>
        <taxon>Ascomycota</taxon>
        <taxon>Pezizomycotina</taxon>
        <taxon>Eurotiomycetes</taxon>
        <taxon>Eurotiomycetidae</taxon>
        <taxon>Eurotiales</taxon>
        <taxon>Aspergillaceae</taxon>
        <taxon>Penicillium</taxon>
    </lineage>
</organism>
<name>A0A1Q5TP74_9EURO</name>
<dbReference type="Proteomes" id="UP000186955">
    <property type="component" value="Unassembled WGS sequence"/>
</dbReference>
<feature type="compositionally biased region" description="Polar residues" evidence="1">
    <location>
        <begin position="1"/>
        <end position="15"/>
    </location>
</feature>
<proteinExistence type="predicted"/>
<dbReference type="InterPro" id="IPR021833">
    <property type="entry name" value="DUF3425"/>
</dbReference>
<dbReference type="PANTHER" id="PTHR38116:SF1">
    <property type="entry name" value="BZIP DOMAIN-CONTAINING PROTEIN"/>
    <property type="match status" value="1"/>
</dbReference>
<feature type="region of interest" description="Disordered" evidence="1">
    <location>
        <begin position="1"/>
        <end position="33"/>
    </location>
</feature>
<reference evidence="2 3" key="1">
    <citation type="submission" date="2016-10" db="EMBL/GenBank/DDBJ databases">
        <title>Genome sequence of the ascomycete fungus Penicillium subrubescens.</title>
        <authorList>
            <person name="De Vries R.P."/>
            <person name="Peng M."/>
            <person name="Dilokpimol A."/>
            <person name="Hilden K."/>
            <person name="Makela M.R."/>
            <person name="Grigoriev I."/>
            <person name="Riley R."/>
            <person name="Granchi Z."/>
        </authorList>
    </citation>
    <scope>NUCLEOTIDE SEQUENCE [LARGE SCALE GENOMIC DNA]</scope>
    <source>
        <strain evidence="2 3">CBS 132785</strain>
    </source>
</reference>
<dbReference type="PANTHER" id="PTHR38116">
    <property type="entry name" value="CHROMOSOME 7, WHOLE GENOME SHOTGUN SEQUENCE"/>
    <property type="match status" value="1"/>
</dbReference>
<evidence type="ECO:0000313" key="3">
    <source>
        <dbReference type="Proteomes" id="UP000186955"/>
    </source>
</evidence>
<dbReference type="AlphaFoldDB" id="A0A1Q5TP74"/>
<sequence>MSQHHILVQPTTQQVVARPEDDWTGKSDPKERKKLQDRINQRILRQRKRAGYWQRECVLHTSRVSANAEMVPYEPPGEQNVPWPQSGSHLAICSCKPKFMDISSFTACKPDSELTENFIRHFSTWVHGEYLRGSPRTETLLSLVQFNITRALVTNAKTLGLTTRRMSRQARSRFASTGVEATFIESLPPSLQPTIFQLTIPHHPWIDLLPVPELRNNLLRRSSDSYDAAQLCRDMRGFQQVAHGRGGVTVWGQSWDPHGWEVSPDFAQKWPWVVQGCQSLLESTNHW</sequence>
<dbReference type="STRING" id="1316194.A0A1Q5TP74"/>
<evidence type="ECO:0000313" key="2">
    <source>
        <dbReference type="EMBL" id="OKP02002.1"/>
    </source>
</evidence>
<comment type="caution">
    <text evidence="2">The sequence shown here is derived from an EMBL/GenBank/DDBJ whole genome shotgun (WGS) entry which is preliminary data.</text>
</comment>
<dbReference type="Pfam" id="PF11905">
    <property type="entry name" value="DUF3425"/>
    <property type="match status" value="1"/>
</dbReference>
<evidence type="ECO:0000256" key="1">
    <source>
        <dbReference type="SAM" id="MobiDB-lite"/>
    </source>
</evidence>